<feature type="non-terminal residue" evidence="1">
    <location>
        <position position="1"/>
    </location>
</feature>
<feature type="non-terminal residue" evidence="1">
    <location>
        <position position="141"/>
    </location>
</feature>
<reference evidence="1" key="1">
    <citation type="submission" date="2023-10" db="EMBL/GenBank/DDBJ databases">
        <authorList>
            <person name="Chen Y."/>
            <person name="Shah S."/>
            <person name="Dougan E. K."/>
            <person name="Thang M."/>
            <person name="Chan C."/>
        </authorList>
    </citation>
    <scope>NUCLEOTIDE SEQUENCE [LARGE SCALE GENOMIC DNA]</scope>
</reference>
<protein>
    <submittedName>
        <fullName evidence="1">Uncharacterized protein</fullName>
    </submittedName>
</protein>
<evidence type="ECO:0000313" key="2">
    <source>
        <dbReference type="Proteomes" id="UP001189429"/>
    </source>
</evidence>
<organism evidence="1 2">
    <name type="scientific">Prorocentrum cordatum</name>
    <dbReference type="NCBI Taxonomy" id="2364126"/>
    <lineage>
        <taxon>Eukaryota</taxon>
        <taxon>Sar</taxon>
        <taxon>Alveolata</taxon>
        <taxon>Dinophyceae</taxon>
        <taxon>Prorocentrales</taxon>
        <taxon>Prorocentraceae</taxon>
        <taxon>Prorocentrum</taxon>
    </lineage>
</organism>
<dbReference type="EMBL" id="CAUYUJ010000396">
    <property type="protein sequence ID" value="CAK0790316.1"/>
    <property type="molecule type" value="Genomic_DNA"/>
</dbReference>
<gene>
    <name evidence="1" type="ORF">PCOR1329_LOCUS1623</name>
</gene>
<keyword evidence="2" id="KW-1185">Reference proteome</keyword>
<sequence>DGYETLRLALRLTASTLGQRQPPGAVVWRLGRRSSVFVLTSVCFTRYDDLTCASAPSGGGAAAAPQVATALLVLRSPEGPVVSVGWPVRLLEVLLRRAEAEPHLLVPVCRLCLESVRAFASEARRHAPRPPPPAPLVPAAR</sequence>
<dbReference type="Proteomes" id="UP001189429">
    <property type="component" value="Unassembled WGS sequence"/>
</dbReference>
<comment type="caution">
    <text evidence="1">The sequence shown here is derived from an EMBL/GenBank/DDBJ whole genome shotgun (WGS) entry which is preliminary data.</text>
</comment>
<name>A0ABN9PGA9_9DINO</name>
<proteinExistence type="predicted"/>
<evidence type="ECO:0000313" key="1">
    <source>
        <dbReference type="EMBL" id="CAK0790316.1"/>
    </source>
</evidence>
<accession>A0ABN9PGA9</accession>